<evidence type="ECO:0000313" key="4">
    <source>
        <dbReference type="Proteomes" id="UP001501736"/>
    </source>
</evidence>
<dbReference type="Gene3D" id="3.50.50.60">
    <property type="entry name" value="FAD/NAD(P)-binding domain"/>
    <property type="match status" value="1"/>
</dbReference>
<evidence type="ECO:0000259" key="2">
    <source>
        <dbReference type="Pfam" id="PF01593"/>
    </source>
</evidence>
<dbReference type="PANTHER" id="PTHR42923">
    <property type="entry name" value="PROTOPORPHYRINOGEN OXIDASE"/>
    <property type="match status" value="1"/>
</dbReference>
<evidence type="ECO:0000256" key="1">
    <source>
        <dbReference type="SAM" id="MobiDB-lite"/>
    </source>
</evidence>
<organism evidence="3 4">
    <name type="scientific">Nesterenkonia halobia</name>
    <dbReference type="NCBI Taxonomy" id="37922"/>
    <lineage>
        <taxon>Bacteria</taxon>
        <taxon>Bacillati</taxon>
        <taxon>Actinomycetota</taxon>
        <taxon>Actinomycetes</taxon>
        <taxon>Micrococcales</taxon>
        <taxon>Micrococcaceae</taxon>
        <taxon>Nesterenkonia</taxon>
    </lineage>
</organism>
<dbReference type="InterPro" id="IPR036188">
    <property type="entry name" value="FAD/NAD-bd_sf"/>
</dbReference>
<feature type="region of interest" description="Disordered" evidence="1">
    <location>
        <begin position="290"/>
        <end position="310"/>
    </location>
</feature>
<dbReference type="Pfam" id="PF01593">
    <property type="entry name" value="Amino_oxidase"/>
    <property type="match status" value="1"/>
</dbReference>
<gene>
    <name evidence="3" type="primary">hemG</name>
    <name evidence="3" type="ORF">GCM10020260_02320</name>
</gene>
<proteinExistence type="predicted"/>
<accession>A0ABP6R6N0</accession>
<dbReference type="InterPro" id="IPR002937">
    <property type="entry name" value="Amino_oxidase"/>
</dbReference>
<dbReference type="PANTHER" id="PTHR42923:SF3">
    <property type="entry name" value="PROTOPORPHYRINOGEN OXIDASE"/>
    <property type="match status" value="1"/>
</dbReference>
<dbReference type="SUPFAM" id="SSF51905">
    <property type="entry name" value="FAD/NAD(P)-binding domain"/>
    <property type="match status" value="1"/>
</dbReference>
<sequence length="490" mass="50107">MSRTLIVGGGIAGLTAAWDLAGADRAVTLVEAADRLGGAVGVHHLAGLAVDAGAEAFATRSTAVPRLVEELGLQQQIVEPRPDGAWLRLPDVAAPMPPTGMLGIPADPHGDEVVRLIGAEGAERAARDLVADVAAWRDREAVTLGEVVRDRMGEAVLERLVTPIVSGVHSARADDLDLETAAPGLFAAMLREGSLARAVAAVKAQAPAGSAVQSLHGGLNTLIEAFAAQLPQRGARGVDVRLGRSVDALPTLLDELAAEDAGPVTDVVLAVDAPTAVRLAAGLVALPDAGEHDGDADHADDHDGGRDAPRTGRGVALVSMVLDAPELDDRPRGTGMLVAPSTPGIAAKAMTHASAKWEWLDAACGPGRHLVRLSYGRVTDLPGSGALGFASSDQELLAAAAADVGTLFDRPIAAAQILDADVVRWQKALPRSAAGQAGQIERLRAGLREAPADPDAGLPRLHAAGSWFAGTGLARVIPDARAVAGEILAT</sequence>
<dbReference type="RefSeq" id="WP_344717355.1">
    <property type="nucleotide sequence ID" value="NZ_BAAAYG010000002.1"/>
</dbReference>
<dbReference type="Gene3D" id="3.90.660.20">
    <property type="entry name" value="Protoporphyrinogen oxidase, mitochondrial, domain 2"/>
    <property type="match status" value="1"/>
</dbReference>
<dbReference type="SUPFAM" id="SSF54373">
    <property type="entry name" value="FAD-linked reductases, C-terminal domain"/>
    <property type="match status" value="1"/>
</dbReference>
<dbReference type="EMBL" id="BAAAYG010000002">
    <property type="protein sequence ID" value="GAA3279302.1"/>
    <property type="molecule type" value="Genomic_DNA"/>
</dbReference>
<protein>
    <submittedName>
        <fullName evidence="3">Protoporphyrinogen oxidase</fullName>
    </submittedName>
</protein>
<dbReference type="InterPro" id="IPR050464">
    <property type="entry name" value="Zeta_carotene_desat/Oxidored"/>
</dbReference>
<dbReference type="Gene3D" id="1.10.3110.10">
    <property type="entry name" value="protoporphyrinogen ix oxidase, domain 3"/>
    <property type="match status" value="1"/>
</dbReference>
<reference evidence="4" key="1">
    <citation type="journal article" date="2019" name="Int. J. Syst. Evol. Microbiol.">
        <title>The Global Catalogue of Microorganisms (GCM) 10K type strain sequencing project: providing services to taxonomists for standard genome sequencing and annotation.</title>
        <authorList>
            <consortium name="The Broad Institute Genomics Platform"/>
            <consortium name="The Broad Institute Genome Sequencing Center for Infectious Disease"/>
            <person name="Wu L."/>
            <person name="Ma J."/>
        </authorList>
    </citation>
    <scope>NUCLEOTIDE SEQUENCE [LARGE SCALE GENOMIC DNA]</scope>
    <source>
        <strain evidence="4">JCM 11483</strain>
    </source>
</reference>
<comment type="caution">
    <text evidence="3">The sequence shown here is derived from an EMBL/GenBank/DDBJ whole genome shotgun (WGS) entry which is preliminary data.</text>
</comment>
<evidence type="ECO:0000313" key="3">
    <source>
        <dbReference type="EMBL" id="GAA3279302.1"/>
    </source>
</evidence>
<keyword evidence="4" id="KW-1185">Reference proteome</keyword>
<feature type="domain" description="Amine oxidase" evidence="2">
    <location>
        <begin position="11"/>
        <end position="249"/>
    </location>
</feature>
<name>A0ABP6R6N0_9MICC</name>
<dbReference type="Proteomes" id="UP001501736">
    <property type="component" value="Unassembled WGS sequence"/>
</dbReference>